<dbReference type="EMBL" id="PEYW01000046">
    <property type="protein sequence ID" value="PIS20563.1"/>
    <property type="molecule type" value="Genomic_DNA"/>
</dbReference>
<organism evidence="1 2">
    <name type="scientific">candidate division WWE3 bacterium CG08_land_8_20_14_0_20_43_13</name>
    <dbReference type="NCBI Taxonomy" id="1975087"/>
    <lineage>
        <taxon>Bacteria</taxon>
        <taxon>Katanobacteria</taxon>
    </lineage>
</organism>
<sequence length="171" mass="20105">MTYKALSTFSNKIKTQADYIMESTNLVSTLEEFGEVLVHGSYPLDIMYSADIDIVVTAEDIRAVSLNAFKTLIELRQFQKFEYGDFVKFRRENRPQGYIIVLKTTVEDIKWEIEIWFLTSSVKEYNNFQWLKERINASARKKILEAKHLREVTGKTKHQLSSYELYKQILS</sequence>
<dbReference type="AlphaFoldDB" id="A0A2H0X6L1"/>
<evidence type="ECO:0008006" key="3">
    <source>
        <dbReference type="Google" id="ProtNLM"/>
    </source>
</evidence>
<name>A0A2H0X6L1_UNCKA</name>
<accession>A0A2H0X6L1</accession>
<protein>
    <recommendedName>
        <fullName evidence="3">Polymerase nucleotidyl transferase domain-containing protein</fullName>
    </recommendedName>
</protein>
<gene>
    <name evidence="1" type="ORF">COT52_03125</name>
</gene>
<evidence type="ECO:0000313" key="2">
    <source>
        <dbReference type="Proteomes" id="UP000231414"/>
    </source>
</evidence>
<dbReference type="Proteomes" id="UP000231414">
    <property type="component" value="Unassembled WGS sequence"/>
</dbReference>
<evidence type="ECO:0000313" key="1">
    <source>
        <dbReference type="EMBL" id="PIS20563.1"/>
    </source>
</evidence>
<reference evidence="2" key="1">
    <citation type="submission" date="2017-09" db="EMBL/GenBank/DDBJ databases">
        <title>Depth-based differentiation of microbial function through sediment-hosted aquifers and enrichment of novel symbionts in the deep terrestrial subsurface.</title>
        <authorList>
            <person name="Probst A.J."/>
            <person name="Ladd B."/>
            <person name="Jarett J.K."/>
            <person name="Geller-Mcgrath D.E."/>
            <person name="Sieber C.M.K."/>
            <person name="Emerson J.B."/>
            <person name="Anantharaman K."/>
            <person name="Thomas B.C."/>
            <person name="Malmstrom R."/>
            <person name="Stieglmeier M."/>
            <person name="Klingl A."/>
            <person name="Woyke T."/>
            <person name="Ryan C.M."/>
            <person name="Banfield J.F."/>
        </authorList>
    </citation>
    <scope>NUCLEOTIDE SEQUENCE [LARGE SCALE GENOMIC DNA]</scope>
</reference>
<proteinExistence type="predicted"/>
<comment type="caution">
    <text evidence="1">The sequence shown here is derived from an EMBL/GenBank/DDBJ whole genome shotgun (WGS) entry which is preliminary data.</text>
</comment>